<dbReference type="OrthoDB" id="48317at2759"/>
<proteinExistence type="inferred from homology"/>
<dbReference type="InterPro" id="IPR011032">
    <property type="entry name" value="GroES-like_sf"/>
</dbReference>
<protein>
    <submittedName>
        <fullName evidence="7">Enoyl reductase LovC 2</fullName>
    </submittedName>
</protein>
<dbReference type="SMART" id="SM00829">
    <property type="entry name" value="PKS_ER"/>
    <property type="match status" value="1"/>
</dbReference>
<dbReference type="STRING" id="708187.A0A1Q8S2T6"/>
<evidence type="ECO:0000256" key="3">
    <source>
        <dbReference type="ARBA" id="ARBA00022741"/>
    </source>
</evidence>
<accession>A0A1Q8S2T6</accession>
<keyword evidence="3" id="KW-0547">Nucleotide-binding</keyword>
<keyword evidence="4" id="KW-0521">NADP</keyword>
<evidence type="ECO:0000256" key="1">
    <source>
        <dbReference type="ARBA" id="ARBA00008072"/>
    </source>
</evidence>
<dbReference type="InterPro" id="IPR013154">
    <property type="entry name" value="ADH-like_N"/>
</dbReference>
<gene>
    <name evidence="7" type="ORF">CCHL11_02737</name>
</gene>
<dbReference type="AlphaFoldDB" id="A0A1Q8S2T6"/>
<evidence type="ECO:0000256" key="2">
    <source>
        <dbReference type="ARBA" id="ARBA00011245"/>
    </source>
</evidence>
<dbReference type="GO" id="GO:0000166">
    <property type="term" value="F:nucleotide binding"/>
    <property type="evidence" value="ECO:0007669"/>
    <property type="project" value="UniProtKB-KW"/>
</dbReference>
<dbReference type="SUPFAM" id="SSF50129">
    <property type="entry name" value="GroES-like"/>
    <property type="match status" value="1"/>
</dbReference>
<dbReference type="Gene3D" id="3.90.180.10">
    <property type="entry name" value="Medium-chain alcohol dehydrogenases, catalytic domain"/>
    <property type="match status" value="1"/>
</dbReference>
<evidence type="ECO:0000256" key="5">
    <source>
        <dbReference type="ARBA" id="ARBA00023002"/>
    </source>
</evidence>
<dbReference type="Pfam" id="PF00107">
    <property type="entry name" value="ADH_zinc_N"/>
    <property type="match status" value="1"/>
</dbReference>
<comment type="subunit">
    <text evidence="2">Monomer.</text>
</comment>
<dbReference type="InterPro" id="IPR020843">
    <property type="entry name" value="ER"/>
</dbReference>
<dbReference type="SUPFAM" id="SSF51735">
    <property type="entry name" value="NAD(P)-binding Rossmann-fold domains"/>
    <property type="match status" value="1"/>
</dbReference>
<name>A0A1Q8S2T6_9PEZI</name>
<dbReference type="EMBL" id="MPGH01000027">
    <property type="protein sequence ID" value="OLN95722.1"/>
    <property type="molecule type" value="Genomic_DNA"/>
</dbReference>
<evidence type="ECO:0000256" key="4">
    <source>
        <dbReference type="ARBA" id="ARBA00022857"/>
    </source>
</evidence>
<dbReference type="Proteomes" id="UP000186583">
    <property type="component" value="Unassembled WGS sequence"/>
</dbReference>
<keyword evidence="5" id="KW-0560">Oxidoreductase</keyword>
<feature type="domain" description="Enoyl reductase (ER)" evidence="6">
    <location>
        <begin position="15"/>
        <end position="359"/>
    </location>
</feature>
<comment type="caution">
    <text evidence="7">The sequence shown here is derived from an EMBL/GenBank/DDBJ whole genome shotgun (WGS) entry which is preliminary data.</text>
</comment>
<dbReference type="GO" id="GO:0016651">
    <property type="term" value="F:oxidoreductase activity, acting on NAD(P)H"/>
    <property type="evidence" value="ECO:0007669"/>
    <property type="project" value="InterPro"/>
</dbReference>
<reference evidence="7 8" key="1">
    <citation type="submission" date="2016-11" db="EMBL/GenBank/DDBJ databases">
        <title>Draft Genome Assembly of Colletotrichum chlorophyti a pathogen of herbaceous plants.</title>
        <authorList>
            <person name="Gan P."/>
            <person name="Narusaka M."/>
            <person name="Tsushima A."/>
            <person name="Narusaka Y."/>
            <person name="Takano Y."/>
            <person name="Shirasu K."/>
        </authorList>
    </citation>
    <scope>NUCLEOTIDE SEQUENCE [LARGE SCALE GENOMIC DNA]</scope>
    <source>
        <strain evidence="7 8">NTL11</strain>
    </source>
</reference>
<dbReference type="PANTHER" id="PTHR45348:SF1">
    <property type="entry name" value="TRANS-ENOYL REDUCTASE STHE"/>
    <property type="match status" value="1"/>
</dbReference>
<dbReference type="CDD" id="cd08249">
    <property type="entry name" value="enoyl_reductase_like"/>
    <property type="match status" value="1"/>
</dbReference>
<dbReference type="InterPro" id="IPR036291">
    <property type="entry name" value="NAD(P)-bd_dom_sf"/>
</dbReference>
<dbReference type="InterPro" id="IPR047122">
    <property type="entry name" value="Trans-enoyl_RdTase-like"/>
</dbReference>
<dbReference type="Gene3D" id="3.40.50.720">
    <property type="entry name" value="NAD(P)-binding Rossmann-like Domain"/>
    <property type="match status" value="1"/>
</dbReference>
<evidence type="ECO:0000313" key="8">
    <source>
        <dbReference type="Proteomes" id="UP000186583"/>
    </source>
</evidence>
<dbReference type="PANTHER" id="PTHR45348">
    <property type="entry name" value="HYPOTHETICAL OXIDOREDUCTASE (EUROFUNG)"/>
    <property type="match status" value="1"/>
</dbReference>
<comment type="similarity">
    <text evidence="1">Belongs to the zinc-containing alcohol dehydrogenase family.</text>
</comment>
<sequence>MATSSIPSRQTAIIGLSNGNIGISDAAPVPELEDDMILISTKAIALNPVDNKMQGRLITPGAIAGHDFTGTVLALGKNTTTLTPAPLSVGDRVCSAVQGMHGLTPAVGAFAQIVGASAHACLKVPEGISDLQAATLGTAIATMGLALFKSLDIPGHPEAPVTEGKGRQILIYGASSSVGTMAVQLAKLSGMIVIGTCSPKNFDLVRSYGADIVFDYNSATCVEDIRSYSRNSLKYALDCISEVDTMTFCYACLGRTGGKYTRLEPFPDVLHSRKQTVTPDWVLGPTMHGKPINWPPPFERDADVEVRDFAGKWFATAQRLLDGGKLRPHPIKAMDGFPAILEGLKTLESKTVSGQKLVVRL</sequence>
<dbReference type="InterPro" id="IPR013149">
    <property type="entry name" value="ADH-like_C"/>
</dbReference>
<keyword evidence="8" id="KW-1185">Reference proteome</keyword>
<evidence type="ECO:0000259" key="6">
    <source>
        <dbReference type="SMART" id="SM00829"/>
    </source>
</evidence>
<dbReference type="Pfam" id="PF08240">
    <property type="entry name" value="ADH_N"/>
    <property type="match status" value="1"/>
</dbReference>
<evidence type="ECO:0000313" key="7">
    <source>
        <dbReference type="EMBL" id="OLN95722.1"/>
    </source>
</evidence>
<organism evidence="7 8">
    <name type="scientific">Colletotrichum chlorophyti</name>
    <dbReference type="NCBI Taxonomy" id="708187"/>
    <lineage>
        <taxon>Eukaryota</taxon>
        <taxon>Fungi</taxon>
        <taxon>Dikarya</taxon>
        <taxon>Ascomycota</taxon>
        <taxon>Pezizomycotina</taxon>
        <taxon>Sordariomycetes</taxon>
        <taxon>Hypocreomycetidae</taxon>
        <taxon>Glomerellales</taxon>
        <taxon>Glomerellaceae</taxon>
        <taxon>Colletotrichum</taxon>
    </lineage>
</organism>